<dbReference type="Gene3D" id="3.30.70.330">
    <property type="match status" value="2"/>
</dbReference>
<dbReference type="InterPro" id="IPR000504">
    <property type="entry name" value="RRM_dom"/>
</dbReference>
<feature type="region of interest" description="Disordered" evidence="7">
    <location>
        <begin position="128"/>
        <end position="256"/>
    </location>
</feature>
<organism evidence="10 11">
    <name type="scientific">Pseudolycoriella hygida</name>
    <dbReference type="NCBI Taxonomy" id="35572"/>
    <lineage>
        <taxon>Eukaryota</taxon>
        <taxon>Metazoa</taxon>
        <taxon>Ecdysozoa</taxon>
        <taxon>Arthropoda</taxon>
        <taxon>Hexapoda</taxon>
        <taxon>Insecta</taxon>
        <taxon>Pterygota</taxon>
        <taxon>Neoptera</taxon>
        <taxon>Endopterygota</taxon>
        <taxon>Diptera</taxon>
        <taxon>Nematocera</taxon>
        <taxon>Sciaroidea</taxon>
        <taxon>Sciaridae</taxon>
        <taxon>Pseudolycoriella</taxon>
    </lineage>
</organism>
<feature type="coiled-coil region" evidence="6">
    <location>
        <begin position="610"/>
        <end position="696"/>
    </location>
</feature>
<dbReference type="AlphaFoldDB" id="A0A9Q0S0V5"/>
<evidence type="ECO:0000256" key="7">
    <source>
        <dbReference type="SAM" id="MobiDB-lite"/>
    </source>
</evidence>
<dbReference type="InterPro" id="IPR002483">
    <property type="entry name" value="PWI_dom"/>
</dbReference>
<comment type="caution">
    <text evidence="10">The sequence shown here is derived from an EMBL/GenBank/DDBJ whole genome shotgun (WGS) entry which is preliminary data.</text>
</comment>
<name>A0A9Q0S0V5_9DIPT</name>
<dbReference type="Proteomes" id="UP001151699">
    <property type="component" value="Chromosome X"/>
</dbReference>
<dbReference type="SMART" id="SM00360">
    <property type="entry name" value="RRM"/>
    <property type="match status" value="1"/>
</dbReference>
<dbReference type="PANTHER" id="PTHR14398:SF0">
    <property type="entry name" value="ZINC FINGER PROTEIN SWM"/>
    <property type="match status" value="1"/>
</dbReference>
<dbReference type="SUPFAM" id="SSF54928">
    <property type="entry name" value="RNA-binding domain, RBD"/>
    <property type="match status" value="2"/>
</dbReference>
<evidence type="ECO:0000256" key="6">
    <source>
        <dbReference type="SAM" id="Coils"/>
    </source>
</evidence>
<feature type="signal peptide" evidence="8">
    <location>
        <begin position="1"/>
        <end position="23"/>
    </location>
</feature>
<dbReference type="EMBL" id="WJQU01000003">
    <property type="protein sequence ID" value="KAJ6640187.1"/>
    <property type="molecule type" value="Genomic_DNA"/>
</dbReference>
<evidence type="ECO:0000256" key="1">
    <source>
        <dbReference type="ARBA" id="ARBA00022723"/>
    </source>
</evidence>
<dbReference type="Pfam" id="PF14605">
    <property type="entry name" value="Nup35_RRM_2"/>
    <property type="match status" value="1"/>
</dbReference>
<dbReference type="OrthoDB" id="443401at2759"/>
<evidence type="ECO:0000313" key="10">
    <source>
        <dbReference type="EMBL" id="KAJ6640187.1"/>
    </source>
</evidence>
<accession>A0A9Q0S0V5</accession>
<evidence type="ECO:0000256" key="2">
    <source>
        <dbReference type="ARBA" id="ARBA00022771"/>
    </source>
</evidence>
<dbReference type="Pfam" id="PF01480">
    <property type="entry name" value="PWI"/>
    <property type="match status" value="1"/>
</dbReference>
<feature type="compositionally biased region" description="Basic and acidic residues" evidence="7">
    <location>
        <begin position="180"/>
        <end position="189"/>
    </location>
</feature>
<feature type="region of interest" description="Disordered" evidence="7">
    <location>
        <begin position="813"/>
        <end position="858"/>
    </location>
</feature>
<dbReference type="GO" id="GO:0003723">
    <property type="term" value="F:RNA binding"/>
    <property type="evidence" value="ECO:0007669"/>
    <property type="project" value="UniProtKB-KW"/>
</dbReference>
<keyword evidence="8" id="KW-0732">Signal</keyword>
<dbReference type="InterPro" id="IPR012677">
    <property type="entry name" value="Nucleotide-bd_a/b_plait_sf"/>
</dbReference>
<feature type="compositionally biased region" description="Basic and acidic residues" evidence="7">
    <location>
        <begin position="198"/>
        <end position="212"/>
    </location>
</feature>
<feature type="compositionally biased region" description="Acidic residues" evidence="7">
    <location>
        <begin position="843"/>
        <end position="852"/>
    </location>
</feature>
<keyword evidence="2" id="KW-0863">Zinc-finger</keyword>
<dbReference type="InterPro" id="IPR035979">
    <property type="entry name" value="RBD_domain_sf"/>
</dbReference>
<keyword evidence="11" id="KW-1185">Reference proteome</keyword>
<sequence length="858" mass="96345">MQIKNMDKLQAWLALILEPLCDADPSALARYVIALLKKDKAVEELSQCMNEQLDVFLGHETKPFLERLFNAIESEEYLTTSNTLTTVQPLVPPAITLENKECTPPLTDITLKELVEPIVENASPILSPVVSPMSKSQESSPGKIVQDVRESRHRRSSLRSRSRSRSRSFEKQVRSRSRDRRMAEREKAGRQFRNKSPPNERRRYDRRSDKAAKSFGRNAQSPSKSRSRSPNHRKLSRSISPSSDLPKAKRQRCRDFDGKSYQQLTQSTVDFNNDNLLLEKGYCMRGETCPWDHGTDPVVLEDINNPTLMSIQARPHVRGGEYSPDAPELWNRNDFGPRGSARDGPPGIFPRNPLGFRSVPPFVFPLNTSATTPLQRELISVPVLDAGSGGDASTQAKRRYELEDTVAVAEGPPKRKLPINSRLGPRVGIQQNCSLELRKVPRGLNSIAHLNNHFSKFGKIVNIQITYDGDPEAAIVTFSTHAEANVAYRSTEAVLNNRFIKVFWHAPGGSHEHSAAKDENAAPFRKSNQYSLNNVAAVPVPATTDATTVTVTPVTVAPTVSTPATTAAARARTIRVNRAATEIIRKKQEDQVKAAVQLAQGLHIKKHDLLQEYLKKMRELVEMYEKLDTSDTNRTKILNTMKDLQDKIDKLNKEMAVEQAQMSAQMQPQPAVRKSKEQQKKELLDIELELIAQQQEGNDTTAIQKRIEELQKSLGTAPIKQHFVGRNARVRPAPPGSTSVDRRPTSLQIVGFAVEDSDTVLGHFKHFGEITKNQLDKSVPLLVISYATRLNAEQAISRGRTFKDKQLQISWTTPNMPVKKIDDTNGDNSEMISPEDGPQSRIEDEEEDEESEDRSWRR</sequence>
<evidence type="ECO:0000256" key="8">
    <source>
        <dbReference type="SAM" id="SignalP"/>
    </source>
</evidence>
<evidence type="ECO:0000256" key="4">
    <source>
        <dbReference type="ARBA" id="ARBA00022884"/>
    </source>
</evidence>
<evidence type="ECO:0000256" key="5">
    <source>
        <dbReference type="ARBA" id="ARBA00023054"/>
    </source>
</evidence>
<reference evidence="10" key="1">
    <citation type="submission" date="2022-07" db="EMBL/GenBank/DDBJ databases">
        <authorList>
            <person name="Trinca V."/>
            <person name="Uliana J.V.C."/>
            <person name="Torres T.T."/>
            <person name="Ward R.J."/>
            <person name="Monesi N."/>
        </authorList>
    </citation>
    <scope>NUCLEOTIDE SEQUENCE</scope>
    <source>
        <strain evidence="10">HSMRA1968</strain>
        <tissue evidence="10">Whole embryos</tissue>
    </source>
</reference>
<feature type="compositionally biased region" description="Basic residues" evidence="7">
    <location>
        <begin position="151"/>
        <end position="166"/>
    </location>
</feature>
<evidence type="ECO:0000259" key="9">
    <source>
        <dbReference type="SMART" id="SM00360"/>
    </source>
</evidence>
<feature type="domain" description="RRM" evidence="9">
    <location>
        <begin position="434"/>
        <end position="503"/>
    </location>
</feature>
<dbReference type="GO" id="GO:0008270">
    <property type="term" value="F:zinc ion binding"/>
    <property type="evidence" value="ECO:0007669"/>
    <property type="project" value="UniProtKB-KW"/>
</dbReference>
<keyword evidence="3" id="KW-0862">Zinc</keyword>
<keyword evidence="5 6" id="KW-0175">Coiled coil</keyword>
<feature type="compositionally biased region" description="Basic residues" evidence="7">
    <location>
        <begin position="225"/>
        <end position="236"/>
    </location>
</feature>
<dbReference type="CDD" id="cd12257">
    <property type="entry name" value="RRM1_RBM26_like"/>
    <property type="match status" value="1"/>
</dbReference>
<dbReference type="PANTHER" id="PTHR14398">
    <property type="entry name" value="RNA RECOGNITION RRM/RNP DOMAIN"/>
    <property type="match status" value="1"/>
</dbReference>
<feature type="chain" id="PRO_5040463858" evidence="8">
    <location>
        <begin position="24"/>
        <end position="858"/>
    </location>
</feature>
<proteinExistence type="predicted"/>
<gene>
    <name evidence="10" type="primary">swm</name>
    <name evidence="10" type="ORF">Bhyg_12936</name>
</gene>
<keyword evidence="4" id="KW-0694">RNA-binding</keyword>
<keyword evidence="1" id="KW-0479">Metal-binding</keyword>
<dbReference type="InterPro" id="IPR045137">
    <property type="entry name" value="RBM26/27"/>
</dbReference>
<evidence type="ECO:0000313" key="11">
    <source>
        <dbReference type="Proteomes" id="UP001151699"/>
    </source>
</evidence>
<protein>
    <submittedName>
        <fullName evidence="10">Zinc finger protein</fullName>
    </submittedName>
</protein>
<dbReference type="GO" id="GO:0005634">
    <property type="term" value="C:nucleus"/>
    <property type="evidence" value="ECO:0007669"/>
    <property type="project" value="TreeGrafter"/>
</dbReference>
<evidence type="ECO:0000256" key="3">
    <source>
        <dbReference type="ARBA" id="ARBA00022833"/>
    </source>
</evidence>
<dbReference type="FunFam" id="3.30.70.330:FF:000330">
    <property type="entry name" value="RNA-binding motif protein 26"/>
    <property type="match status" value="1"/>
</dbReference>